<sequence>MMMAYHRLPPLSSKLQAEEQISETLRTPAAPSYARESIPKPSPLISKMVHEACAPLDPGPCTTPAAVSFQSTSSSAPEPILAQPVAESDPTLPIRWPSQIAQSSSTMWLLPPGSDQSSAIAQLLRTEIQSHNITREMLHATETRRLEAAQNYNRLLADTHSWATAYNNMTSALYKCLEECSRLSAENALLKTRLHCVNMQIHLLRKELLRQFSEENQVESVSVDSNSDASATSWTEAQLELEDSPSPYFLEC</sequence>
<protein>
    <submittedName>
        <fullName evidence="1">Uncharacterized protein</fullName>
    </submittedName>
</protein>
<comment type="caution">
    <text evidence="1">The sequence shown here is derived from an EMBL/GenBank/DDBJ whole genome shotgun (WGS) entry which is preliminary data.</text>
</comment>
<evidence type="ECO:0000313" key="2">
    <source>
        <dbReference type="Proteomes" id="UP000799755"/>
    </source>
</evidence>
<evidence type="ECO:0000313" key="1">
    <source>
        <dbReference type="EMBL" id="KAF2475942.1"/>
    </source>
</evidence>
<organism evidence="1 2">
    <name type="scientific">Lindgomyces ingoldianus</name>
    <dbReference type="NCBI Taxonomy" id="673940"/>
    <lineage>
        <taxon>Eukaryota</taxon>
        <taxon>Fungi</taxon>
        <taxon>Dikarya</taxon>
        <taxon>Ascomycota</taxon>
        <taxon>Pezizomycotina</taxon>
        <taxon>Dothideomycetes</taxon>
        <taxon>Pleosporomycetidae</taxon>
        <taxon>Pleosporales</taxon>
        <taxon>Lindgomycetaceae</taxon>
        <taxon>Lindgomyces</taxon>
    </lineage>
</organism>
<name>A0ACB6RC97_9PLEO</name>
<dbReference type="EMBL" id="MU003495">
    <property type="protein sequence ID" value="KAF2475942.1"/>
    <property type="molecule type" value="Genomic_DNA"/>
</dbReference>
<accession>A0ACB6RC97</accession>
<keyword evidence="2" id="KW-1185">Reference proteome</keyword>
<reference evidence="1" key="1">
    <citation type="journal article" date="2020" name="Stud. Mycol.">
        <title>101 Dothideomycetes genomes: a test case for predicting lifestyles and emergence of pathogens.</title>
        <authorList>
            <person name="Haridas S."/>
            <person name="Albert R."/>
            <person name="Binder M."/>
            <person name="Bloem J."/>
            <person name="Labutti K."/>
            <person name="Salamov A."/>
            <person name="Andreopoulos B."/>
            <person name="Baker S."/>
            <person name="Barry K."/>
            <person name="Bills G."/>
            <person name="Bluhm B."/>
            <person name="Cannon C."/>
            <person name="Castanera R."/>
            <person name="Culley D."/>
            <person name="Daum C."/>
            <person name="Ezra D."/>
            <person name="Gonzalez J."/>
            <person name="Henrissat B."/>
            <person name="Kuo A."/>
            <person name="Liang C."/>
            <person name="Lipzen A."/>
            <person name="Lutzoni F."/>
            <person name="Magnuson J."/>
            <person name="Mondo S."/>
            <person name="Nolan M."/>
            <person name="Ohm R."/>
            <person name="Pangilinan J."/>
            <person name="Park H.-J."/>
            <person name="Ramirez L."/>
            <person name="Alfaro M."/>
            <person name="Sun H."/>
            <person name="Tritt A."/>
            <person name="Yoshinaga Y."/>
            <person name="Zwiers L.-H."/>
            <person name="Turgeon B."/>
            <person name="Goodwin S."/>
            <person name="Spatafora J."/>
            <person name="Crous P."/>
            <person name="Grigoriev I."/>
        </authorList>
    </citation>
    <scope>NUCLEOTIDE SEQUENCE</scope>
    <source>
        <strain evidence="1">ATCC 200398</strain>
    </source>
</reference>
<proteinExistence type="predicted"/>
<dbReference type="Proteomes" id="UP000799755">
    <property type="component" value="Unassembled WGS sequence"/>
</dbReference>
<gene>
    <name evidence="1" type="ORF">BDR25DRAFT_310370</name>
</gene>